<dbReference type="AlphaFoldDB" id="A0A815DRW9"/>
<dbReference type="EMBL" id="CAJOBC010037995">
    <property type="protein sequence ID" value="CAF4128234.1"/>
    <property type="molecule type" value="Genomic_DNA"/>
</dbReference>
<protein>
    <submittedName>
        <fullName evidence="2">Uncharacterized protein</fullName>
    </submittedName>
</protein>
<dbReference type="InterPro" id="IPR001695">
    <property type="entry name" value="Lysyl_oxidase"/>
</dbReference>
<feature type="chain" id="PRO_5036227258" evidence="1">
    <location>
        <begin position="18"/>
        <end position="649"/>
    </location>
</feature>
<comment type="caution">
    <text evidence="2">The sequence shown here is derived from an EMBL/GenBank/DDBJ whole genome shotgun (WGS) entry which is preliminary data.</text>
</comment>
<dbReference type="Pfam" id="PF01186">
    <property type="entry name" value="Lysyl_oxidase"/>
    <property type="match status" value="1"/>
</dbReference>
<accession>A0A815DRW9</accession>
<proteinExistence type="predicted"/>
<reference evidence="2" key="1">
    <citation type="submission" date="2021-02" db="EMBL/GenBank/DDBJ databases">
        <authorList>
            <person name="Nowell W R."/>
        </authorList>
    </citation>
    <scope>NUCLEOTIDE SEQUENCE</scope>
</reference>
<name>A0A815DRW9_9BILA</name>
<evidence type="ECO:0000256" key="1">
    <source>
        <dbReference type="SAM" id="SignalP"/>
    </source>
</evidence>
<organism evidence="2 4">
    <name type="scientific">Didymodactylos carnosus</name>
    <dbReference type="NCBI Taxonomy" id="1234261"/>
    <lineage>
        <taxon>Eukaryota</taxon>
        <taxon>Metazoa</taxon>
        <taxon>Spiralia</taxon>
        <taxon>Gnathifera</taxon>
        <taxon>Rotifera</taxon>
        <taxon>Eurotatoria</taxon>
        <taxon>Bdelloidea</taxon>
        <taxon>Philodinida</taxon>
        <taxon>Philodinidae</taxon>
        <taxon>Didymodactylos</taxon>
    </lineage>
</organism>
<dbReference type="OrthoDB" id="10046034at2759"/>
<feature type="signal peptide" evidence="1">
    <location>
        <begin position="1"/>
        <end position="17"/>
    </location>
</feature>
<dbReference type="Proteomes" id="UP000663829">
    <property type="component" value="Unassembled WGS sequence"/>
</dbReference>
<keyword evidence="1" id="KW-0732">Signal</keyword>
<keyword evidence="4" id="KW-1185">Reference proteome</keyword>
<evidence type="ECO:0000313" key="4">
    <source>
        <dbReference type="Proteomes" id="UP000663829"/>
    </source>
</evidence>
<sequence>MQLSLFFLLLLLHSSSGKRKKNVGALVRVTTSSTVGVLFDELPVDTHNYARSLLDNKTDDYWKDLARRQLDLTQVRLVFRPLYYPDVQPPTFRGTFSLPLRDQLEIRLKGRPRWISENGHKLYVRDYALNAYILTDRKSVILADDRLSCIHKSFIINYTLPLDPMLLVQRTGLACMGENQWPPNSVDAENVEYFYDDTCEVEQPQSPETIGCQQCHCQYPLPTLSCKQALTKYVGSIPIQLKFVRKPWNRFTANRWRYPKRPSVNGNGVVAPVNIFEYKPDLQRNRLVYLYIEADGCEIVEQCVETSGWRRLLRFSTTAPNFGIEDLQLGRVSYFANDPPSDLVTKYHMFEFSPCHQHFHFSHYANFTFGSLSNARNSKRGFCLQAVYRHANAEWSPLAQAYYTCSNQGIPAGWQDVYQDGIPCQWIDVTSYNTRKQEYTSYLQSHVNPDGFLCEGVSINNSWIETNFSTTCCNGEGCCGNSNSTECCGGEPVYRTNCDYWSGYEDDNKAETEVTLPLNGNGQLTADCWTISGHWGPRRDCGFRLHPYGKYLSCQPGEYKTLMKVQTSIEYQILRVCEASIALQCGMACTWNNSLANVIVDKKQSKNVHFLCPAARDEIETGGRFAVYVAPLFEEDEHTPLSVTWKKSY</sequence>
<dbReference type="Proteomes" id="UP000681722">
    <property type="component" value="Unassembled WGS sequence"/>
</dbReference>
<evidence type="ECO:0000313" key="3">
    <source>
        <dbReference type="EMBL" id="CAF4128234.1"/>
    </source>
</evidence>
<dbReference type="GO" id="GO:0016641">
    <property type="term" value="F:oxidoreductase activity, acting on the CH-NH2 group of donors, oxygen as acceptor"/>
    <property type="evidence" value="ECO:0007669"/>
    <property type="project" value="InterPro"/>
</dbReference>
<evidence type="ECO:0000313" key="2">
    <source>
        <dbReference type="EMBL" id="CAF1302122.1"/>
    </source>
</evidence>
<gene>
    <name evidence="2" type="ORF">GPM918_LOCUS28574</name>
    <name evidence="3" type="ORF">SRO942_LOCUS29085</name>
</gene>
<dbReference type="GO" id="GO:0005507">
    <property type="term" value="F:copper ion binding"/>
    <property type="evidence" value="ECO:0007669"/>
    <property type="project" value="InterPro"/>
</dbReference>
<dbReference type="EMBL" id="CAJNOQ010012531">
    <property type="protein sequence ID" value="CAF1302122.1"/>
    <property type="molecule type" value="Genomic_DNA"/>
</dbReference>